<keyword evidence="4" id="KW-0479">Metal-binding</keyword>
<evidence type="ECO:0000256" key="3">
    <source>
        <dbReference type="ARBA" id="ARBA00022692"/>
    </source>
</evidence>
<evidence type="ECO:0000313" key="14">
    <source>
        <dbReference type="Proteomes" id="UP001556196"/>
    </source>
</evidence>
<accession>A0ABV3QZ78</accession>
<feature type="domain" description="CopC" evidence="11">
    <location>
        <begin position="16"/>
        <end position="107"/>
    </location>
</feature>
<feature type="transmembrane region" description="Helical" evidence="9">
    <location>
        <begin position="233"/>
        <end position="255"/>
    </location>
</feature>
<feature type="transmembrane region" description="Helical" evidence="9">
    <location>
        <begin position="134"/>
        <end position="153"/>
    </location>
</feature>
<evidence type="ECO:0000256" key="1">
    <source>
        <dbReference type="ARBA" id="ARBA00004651"/>
    </source>
</evidence>
<reference evidence="13 14" key="1">
    <citation type="submission" date="2024-06" db="EMBL/GenBank/DDBJ databases">
        <authorList>
            <person name="Tuo L."/>
        </authorList>
    </citation>
    <scope>NUCLEOTIDE SEQUENCE [LARGE SCALE GENOMIC DNA]</scope>
    <source>
        <strain evidence="13 14">ZMM04-5</strain>
    </source>
</reference>
<evidence type="ECO:0000256" key="8">
    <source>
        <dbReference type="ARBA" id="ARBA00023136"/>
    </source>
</evidence>
<sequence>MLLLALAAGAGPAAAHASLNASDPPDGAVVEAAPKSLLLTFSEPVSPLSLTLVRPDGSSIALTGFALRDRSVEIATPDDLGQGTHVLSWRVVSADGHPVGGAVVFSIGEASAEAPMVDDSVDWMVRFALWASRIALYVGLLLGIGGVFSLRVLMPGIASGRNVAGAALAVGIVGAFLSAGFQGLDALGAPISRLGERLVWSTGFGTSYGDTVLAALAASGLAALALARSGPAATVAASLALLGAGLSLALSGHASAASPQWLMRPMVFLHAAAVAAWAGALAPLGLAFLRREPGRAVALARFSRTIPAVVGVLAVAGLVLALVQVERLAALFETDYGAVLCAKLLLLAGLFSLAAVNRWSLTRRAGAGEAVTERRLVASIVAETLLVLVVLAAVAAWRFTPPPRVLFAQAAAPVTEYIHTEKALAYIQFAPGRAGRVDASVNILTGDFEKLDAKEVTLVLSNPKVGIEPFKRALARRGEANWRADVDIPIAGLWRVRVDVLVSDFEIVRLEGQVRIAP</sequence>
<dbReference type="SUPFAM" id="SSF81296">
    <property type="entry name" value="E set domains"/>
    <property type="match status" value="1"/>
</dbReference>
<protein>
    <submittedName>
        <fullName evidence="13">Copper resistance CopC/CopD family protein</fullName>
    </submittedName>
</protein>
<keyword evidence="14" id="KW-1185">Reference proteome</keyword>
<evidence type="ECO:0000259" key="11">
    <source>
        <dbReference type="Pfam" id="PF04234"/>
    </source>
</evidence>
<dbReference type="PANTHER" id="PTHR34820:SF4">
    <property type="entry name" value="INNER MEMBRANE PROTEIN YEBZ"/>
    <property type="match status" value="1"/>
</dbReference>
<dbReference type="InterPro" id="IPR032694">
    <property type="entry name" value="CopC/D"/>
</dbReference>
<feature type="transmembrane region" description="Helical" evidence="9">
    <location>
        <begin position="301"/>
        <end position="324"/>
    </location>
</feature>
<feature type="transmembrane region" description="Helical" evidence="9">
    <location>
        <begin position="204"/>
        <end position="226"/>
    </location>
</feature>
<evidence type="ECO:0000256" key="5">
    <source>
        <dbReference type="ARBA" id="ARBA00022729"/>
    </source>
</evidence>
<keyword evidence="2" id="KW-1003">Cell membrane</keyword>
<evidence type="ECO:0000313" key="13">
    <source>
        <dbReference type="EMBL" id="MEW9806364.1"/>
    </source>
</evidence>
<dbReference type="RefSeq" id="WP_367723619.1">
    <property type="nucleotide sequence ID" value="NZ_JBFOCH010000019.1"/>
</dbReference>
<keyword evidence="6 9" id="KW-1133">Transmembrane helix</keyword>
<dbReference type="InterPro" id="IPR014755">
    <property type="entry name" value="Cu-Rt/internalin_Ig-like"/>
</dbReference>
<organism evidence="13 14">
    <name type="scientific">Mesorhizobium marinum</name>
    <dbReference type="NCBI Taxonomy" id="3228790"/>
    <lineage>
        <taxon>Bacteria</taxon>
        <taxon>Pseudomonadati</taxon>
        <taxon>Pseudomonadota</taxon>
        <taxon>Alphaproteobacteria</taxon>
        <taxon>Hyphomicrobiales</taxon>
        <taxon>Phyllobacteriaceae</taxon>
        <taxon>Mesorhizobium</taxon>
    </lineage>
</organism>
<feature type="transmembrane region" description="Helical" evidence="9">
    <location>
        <begin position="336"/>
        <end position="356"/>
    </location>
</feature>
<evidence type="ECO:0000256" key="10">
    <source>
        <dbReference type="SAM" id="SignalP"/>
    </source>
</evidence>
<dbReference type="Proteomes" id="UP001556196">
    <property type="component" value="Unassembled WGS sequence"/>
</dbReference>
<dbReference type="Pfam" id="PF04234">
    <property type="entry name" value="CopC"/>
    <property type="match status" value="1"/>
</dbReference>
<feature type="transmembrane region" description="Helical" evidence="9">
    <location>
        <begin position="267"/>
        <end position="289"/>
    </location>
</feature>
<dbReference type="InterPro" id="IPR007348">
    <property type="entry name" value="CopC_dom"/>
</dbReference>
<comment type="subcellular location">
    <subcellularLocation>
        <location evidence="1">Cell membrane</location>
        <topology evidence="1">Multi-pass membrane protein</topology>
    </subcellularLocation>
</comment>
<comment type="caution">
    <text evidence="13">The sequence shown here is derived from an EMBL/GenBank/DDBJ whole genome shotgun (WGS) entry which is preliminary data.</text>
</comment>
<proteinExistence type="predicted"/>
<feature type="transmembrane region" description="Helical" evidence="9">
    <location>
        <begin position="165"/>
        <end position="184"/>
    </location>
</feature>
<gene>
    <name evidence="13" type="ORF">ABUE31_10240</name>
</gene>
<dbReference type="EMBL" id="JBFOCI010000002">
    <property type="protein sequence ID" value="MEW9806364.1"/>
    <property type="molecule type" value="Genomic_DNA"/>
</dbReference>
<evidence type="ECO:0000259" key="12">
    <source>
        <dbReference type="Pfam" id="PF05425"/>
    </source>
</evidence>
<dbReference type="InterPro" id="IPR014756">
    <property type="entry name" value="Ig_E-set"/>
</dbReference>
<keyword evidence="5 10" id="KW-0732">Signal</keyword>
<dbReference type="InterPro" id="IPR008457">
    <property type="entry name" value="Cu-R_CopD_dom"/>
</dbReference>
<evidence type="ECO:0000256" key="6">
    <source>
        <dbReference type="ARBA" id="ARBA00022989"/>
    </source>
</evidence>
<dbReference type="Gene3D" id="2.60.40.1220">
    <property type="match status" value="1"/>
</dbReference>
<dbReference type="Pfam" id="PF05425">
    <property type="entry name" value="CopD"/>
    <property type="match status" value="1"/>
</dbReference>
<name>A0ABV3QZ78_9HYPH</name>
<dbReference type="PANTHER" id="PTHR34820">
    <property type="entry name" value="INNER MEMBRANE PROTEIN YEBZ"/>
    <property type="match status" value="1"/>
</dbReference>
<feature type="chain" id="PRO_5047379750" evidence="10">
    <location>
        <begin position="18"/>
        <end position="518"/>
    </location>
</feature>
<evidence type="ECO:0000256" key="7">
    <source>
        <dbReference type="ARBA" id="ARBA00023008"/>
    </source>
</evidence>
<evidence type="ECO:0000256" key="2">
    <source>
        <dbReference type="ARBA" id="ARBA00022475"/>
    </source>
</evidence>
<keyword evidence="7" id="KW-0186">Copper</keyword>
<evidence type="ECO:0000256" key="9">
    <source>
        <dbReference type="SAM" id="Phobius"/>
    </source>
</evidence>
<keyword evidence="8 9" id="KW-0472">Membrane</keyword>
<feature type="transmembrane region" description="Helical" evidence="9">
    <location>
        <begin position="376"/>
        <end position="397"/>
    </location>
</feature>
<feature type="domain" description="Copper resistance protein D" evidence="12">
    <location>
        <begin position="298"/>
        <end position="397"/>
    </location>
</feature>
<feature type="signal peptide" evidence="10">
    <location>
        <begin position="1"/>
        <end position="17"/>
    </location>
</feature>
<keyword evidence="3 9" id="KW-0812">Transmembrane</keyword>
<evidence type="ECO:0000256" key="4">
    <source>
        <dbReference type="ARBA" id="ARBA00022723"/>
    </source>
</evidence>